<proteinExistence type="predicted"/>
<reference evidence="1" key="1">
    <citation type="submission" date="2020-03" db="EMBL/GenBank/DDBJ databases">
        <authorList>
            <person name="Weist P."/>
        </authorList>
    </citation>
    <scope>NUCLEOTIDE SEQUENCE</scope>
</reference>
<organism evidence="1 2">
    <name type="scientific">Pleuronectes platessa</name>
    <name type="common">European plaice</name>
    <dbReference type="NCBI Taxonomy" id="8262"/>
    <lineage>
        <taxon>Eukaryota</taxon>
        <taxon>Metazoa</taxon>
        <taxon>Chordata</taxon>
        <taxon>Craniata</taxon>
        <taxon>Vertebrata</taxon>
        <taxon>Euteleostomi</taxon>
        <taxon>Actinopterygii</taxon>
        <taxon>Neopterygii</taxon>
        <taxon>Teleostei</taxon>
        <taxon>Neoteleostei</taxon>
        <taxon>Acanthomorphata</taxon>
        <taxon>Carangaria</taxon>
        <taxon>Pleuronectiformes</taxon>
        <taxon>Pleuronectoidei</taxon>
        <taxon>Pleuronectidae</taxon>
        <taxon>Pleuronectes</taxon>
    </lineage>
</organism>
<gene>
    <name evidence="1" type="ORF">PLEPLA_LOCUS15861</name>
</gene>
<accession>A0A9N7UCR2</accession>
<dbReference type="EMBL" id="CADEAL010001004">
    <property type="protein sequence ID" value="CAB1427916.1"/>
    <property type="molecule type" value="Genomic_DNA"/>
</dbReference>
<keyword evidence="2" id="KW-1185">Reference proteome</keyword>
<evidence type="ECO:0000313" key="2">
    <source>
        <dbReference type="Proteomes" id="UP001153269"/>
    </source>
</evidence>
<name>A0A9N7UCR2_PLEPL</name>
<dbReference type="Proteomes" id="UP001153269">
    <property type="component" value="Unassembled WGS sequence"/>
</dbReference>
<protein>
    <submittedName>
        <fullName evidence="1">Uncharacterized protein</fullName>
    </submittedName>
</protein>
<evidence type="ECO:0000313" key="1">
    <source>
        <dbReference type="EMBL" id="CAB1427916.1"/>
    </source>
</evidence>
<sequence length="132" mass="13676">MSQSCATRFCLAGVREAQSRGGALLARRARGSDAAALIVSPSCVRACVRSPVVRSYVSPVPRAAQCAGWSPLVMVLLREELRCGPAGCELELGQDGLCCSVSARLCPPPLPLLPFTIKAQNCCSSRAGAGAS</sequence>
<dbReference type="AlphaFoldDB" id="A0A9N7UCR2"/>
<comment type="caution">
    <text evidence="1">The sequence shown here is derived from an EMBL/GenBank/DDBJ whole genome shotgun (WGS) entry which is preliminary data.</text>
</comment>